<evidence type="ECO:0000313" key="5">
    <source>
        <dbReference type="Proteomes" id="UP000000707"/>
    </source>
</evidence>
<dbReference type="OrthoDB" id="2140105at2759"/>
<feature type="transmembrane region" description="Helical" evidence="2">
    <location>
        <begin position="391"/>
        <end position="413"/>
    </location>
</feature>
<evidence type="ECO:0000259" key="3">
    <source>
        <dbReference type="Pfam" id="PF12051"/>
    </source>
</evidence>
<dbReference type="GO" id="GO:0016020">
    <property type="term" value="C:membrane"/>
    <property type="evidence" value="ECO:0007669"/>
    <property type="project" value="TreeGrafter"/>
</dbReference>
<sequence length="448" mass="50627">MIDETYSKSEFTLVVQVFKNYFILAICLLAILSMYWGVYHDRAAHYTRIHYAIINADEGDIVGPIVESFFANTSAIQSLGTYDFLDLTELETLASSNNHSLDAEVYRQVHHQHYYGAFYVHQNATQAYLSNLKGQVELVGDSVLEIVYETGRDYSVMTGGVVPIIASINKVFYQYIAQTPLIPALMNQLTDDEISQVVSANPELITSLPTFKFSDLRPIPLLIFQAPLSVGVIYLVAFAFFQFLFMTPVHQRVAESVKGFKYMVYRFVVAQIAYIVISLGYVVVNSAFGMAYDTTFGHSGFLVIWMFAFLVMSSLGSTIETLILCLVPNRIQFAGVVLVLNIVLNLSPTVGTIALTPVFYRYGYAIPVFNAYHLMHVAYFDVWKGDIGRYIGILCAWIVVWNILLPLSMLRVVRKMARIKKKAIEQKLAQETEQMVLQEQQEKVSTQN</sequence>
<feature type="transmembrane region" description="Helical" evidence="2">
    <location>
        <begin position="221"/>
        <end position="244"/>
    </location>
</feature>
<feature type="domain" description="DUF3533" evidence="3">
    <location>
        <begin position="20"/>
        <end position="402"/>
    </location>
</feature>
<dbReference type="GeneID" id="18245644"/>
<feature type="transmembrane region" description="Helical" evidence="2">
    <location>
        <begin position="20"/>
        <end position="38"/>
    </location>
</feature>
<feature type="transmembrane region" description="Helical" evidence="2">
    <location>
        <begin position="331"/>
        <end position="355"/>
    </location>
</feature>
<dbReference type="EMBL" id="GL996515">
    <property type="protein sequence ID" value="EGV64800.1"/>
    <property type="molecule type" value="Genomic_DNA"/>
</dbReference>
<keyword evidence="5" id="KW-1185">Reference proteome</keyword>
<name>G3B0T9_CANTC</name>
<dbReference type="HOGENOM" id="CLU_020178_2_1_1"/>
<organism evidence="5">
    <name type="scientific">Candida tenuis (strain ATCC 10573 / BCRC 21748 / CBS 615 / JCM 9827 / NBRC 10315 / NRRL Y-1498 / VKM Y-70)</name>
    <name type="common">Yeast</name>
    <name type="synonym">Yamadazyma tenuis</name>
    <dbReference type="NCBI Taxonomy" id="590646"/>
    <lineage>
        <taxon>Eukaryota</taxon>
        <taxon>Fungi</taxon>
        <taxon>Dikarya</taxon>
        <taxon>Ascomycota</taxon>
        <taxon>Saccharomycotina</taxon>
        <taxon>Pichiomycetes</taxon>
        <taxon>Debaryomycetaceae</taxon>
        <taxon>Yamadazyma</taxon>
    </lineage>
</organism>
<reference evidence="4 5" key="1">
    <citation type="journal article" date="2011" name="Proc. Natl. Acad. Sci. U.S.A.">
        <title>Comparative genomics of xylose-fermenting fungi for enhanced biofuel production.</title>
        <authorList>
            <person name="Wohlbach D.J."/>
            <person name="Kuo A."/>
            <person name="Sato T.K."/>
            <person name="Potts K.M."/>
            <person name="Salamov A.A."/>
            <person name="LaButti K.M."/>
            <person name="Sun H."/>
            <person name="Clum A."/>
            <person name="Pangilinan J.L."/>
            <person name="Lindquist E.A."/>
            <person name="Lucas S."/>
            <person name="Lapidus A."/>
            <person name="Jin M."/>
            <person name="Gunawan C."/>
            <person name="Balan V."/>
            <person name="Dale B.E."/>
            <person name="Jeffries T.W."/>
            <person name="Zinkel R."/>
            <person name="Barry K.W."/>
            <person name="Grigoriev I.V."/>
            <person name="Gasch A.P."/>
        </authorList>
    </citation>
    <scope>NUCLEOTIDE SEQUENCE [LARGE SCALE GENOMIC DNA]</scope>
    <source>
        <strain evidence="5">ATCC 10573 / BCRC 21748 / CBS 615 / JCM 9827 / NBRC 10315 / NRRL Y-1498 / VKM Y-70</strain>
    </source>
</reference>
<dbReference type="InterPro" id="IPR053001">
    <property type="entry name" value="MNNG_permease-like"/>
</dbReference>
<dbReference type="InterPro" id="IPR022703">
    <property type="entry name" value="DUF3533"/>
</dbReference>
<dbReference type="eggNOG" id="ENOG502SKPW">
    <property type="taxonomic scope" value="Eukaryota"/>
</dbReference>
<keyword evidence="2" id="KW-0472">Membrane</keyword>
<dbReference type="PANTHER" id="PTHR34814:SF1">
    <property type="entry name" value="NITROSOGUANIDINE RESISTANCE PROTEIN SNG1"/>
    <property type="match status" value="1"/>
</dbReference>
<keyword evidence="2" id="KW-1133">Transmembrane helix</keyword>
<feature type="transmembrane region" description="Helical" evidence="2">
    <location>
        <begin position="296"/>
        <end position="319"/>
    </location>
</feature>
<dbReference type="AlphaFoldDB" id="G3B0T9"/>
<protein>
    <recommendedName>
        <fullName evidence="3">DUF3533 domain-containing protein</fullName>
    </recommendedName>
</protein>
<dbReference type="PANTHER" id="PTHR34814">
    <property type="entry name" value="NITROSOGUANIDINE RESISTANCE PROTEIN SNG1"/>
    <property type="match status" value="1"/>
</dbReference>
<keyword evidence="2" id="KW-0812">Transmembrane</keyword>
<evidence type="ECO:0000313" key="4">
    <source>
        <dbReference type="EMBL" id="EGV64800.1"/>
    </source>
</evidence>
<evidence type="ECO:0000256" key="1">
    <source>
        <dbReference type="SAM" id="Coils"/>
    </source>
</evidence>
<feature type="coiled-coil region" evidence="1">
    <location>
        <begin position="414"/>
        <end position="441"/>
    </location>
</feature>
<keyword evidence="1" id="KW-0175">Coiled coil</keyword>
<feature type="transmembrane region" description="Helical" evidence="2">
    <location>
        <begin position="264"/>
        <end position="284"/>
    </location>
</feature>
<dbReference type="Pfam" id="PF12051">
    <property type="entry name" value="DUF3533"/>
    <property type="match status" value="1"/>
</dbReference>
<dbReference type="KEGG" id="cten:18245644"/>
<evidence type="ECO:0000256" key="2">
    <source>
        <dbReference type="SAM" id="Phobius"/>
    </source>
</evidence>
<proteinExistence type="predicted"/>
<gene>
    <name evidence="4" type="ORF">CANTEDRAFT_103614</name>
</gene>
<dbReference type="Proteomes" id="UP000000707">
    <property type="component" value="Unassembled WGS sequence"/>
</dbReference>
<accession>G3B0T9</accession>